<comment type="caution">
    <text evidence="1">The sequence shown here is derived from an EMBL/GenBank/DDBJ whole genome shotgun (WGS) entry which is preliminary data.</text>
</comment>
<name>X1N3K2_9ZZZZ</name>
<dbReference type="AlphaFoldDB" id="X1N3K2"/>
<sequence>MEAINELKEKTVDIIDNLERPFHAFRSEFERGVWFHQLGKKVDFDGELQRYRRESKRIARTELDIPNYGDPFNGKGKLCMEAWLREEFDKAIAHNRACLLKERDILIKRGFRKPDELKFVNKSS</sequence>
<protein>
    <submittedName>
        <fullName evidence="1">Uncharacterized protein</fullName>
    </submittedName>
</protein>
<reference evidence="1" key="1">
    <citation type="journal article" date="2014" name="Front. Microbiol.">
        <title>High frequency of phylogenetically diverse reductive dehalogenase-homologous genes in deep subseafloor sedimentary metagenomes.</title>
        <authorList>
            <person name="Kawai M."/>
            <person name="Futagami T."/>
            <person name="Toyoda A."/>
            <person name="Takaki Y."/>
            <person name="Nishi S."/>
            <person name="Hori S."/>
            <person name="Arai W."/>
            <person name="Tsubouchi T."/>
            <person name="Morono Y."/>
            <person name="Uchiyama I."/>
            <person name="Ito T."/>
            <person name="Fujiyama A."/>
            <person name="Inagaki F."/>
            <person name="Takami H."/>
        </authorList>
    </citation>
    <scope>NUCLEOTIDE SEQUENCE</scope>
    <source>
        <strain evidence="1">Expedition CK06-06</strain>
    </source>
</reference>
<organism evidence="1">
    <name type="scientific">marine sediment metagenome</name>
    <dbReference type="NCBI Taxonomy" id="412755"/>
    <lineage>
        <taxon>unclassified sequences</taxon>
        <taxon>metagenomes</taxon>
        <taxon>ecological metagenomes</taxon>
    </lineage>
</organism>
<evidence type="ECO:0000313" key="1">
    <source>
        <dbReference type="EMBL" id="GAI38148.1"/>
    </source>
</evidence>
<proteinExistence type="predicted"/>
<dbReference type="EMBL" id="BARV01026194">
    <property type="protein sequence ID" value="GAI38148.1"/>
    <property type="molecule type" value="Genomic_DNA"/>
</dbReference>
<accession>X1N3K2</accession>
<gene>
    <name evidence="1" type="ORF">S06H3_42370</name>
</gene>